<sequence>MKKLLCFLFVLVSFNVFGQEAPPDLQTILRANILSPGVECELPVSDRTTLTANTGVGVSGSYLNLSYTNSGITYFVAPFLDLSYKLFYNRDSRLTKGKNIAFNSGNYWSLRLLTNFKEIASHNIIRKDNIDFAFGPTWGLQRSYGKFHLLFDVGPVYYFDTKGNNGFFPIALQLNIGFDLKRW</sequence>
<dbReference type="EMBL" id="BLAX01000001">
    <property type="protein sequence ID" value="GET35252.1"/>
    <property type="molecule type" value="Genomic_DNA"/>
</dbReference>
<evidence type="ECO:0000256" key="1">
    <source>
        <dbReference type="SAM" id="SignalP"/>
    </source>
</evidence>
<keyword evidence="3" id="KW-1185">Reference proteome</keyword>
<reference evidence="2 3" key="1">
    <citation type="submission" date="2019-10" db="EMBL/GenBank/DDBJ databases">
        <title>Prolixibacter strains distinguished by the presence of nitrate reductase genes were adept at nitrate-dependent anaerobic corrosion of metallic iron and carbon steel.</title>
        <authorList>
            <person name="Iino T."/>
            <person name="Shono N."/>
            <person name="Ito K."/>
            <person name="Nakamura R."/>
            <person name="Sueoka K."/>
            <person name="Harayama S."/>
            <person name="Ohkuma M."/>
        </authorList>
    </citation>
    <scope>NUCLEOTIDE SEQUENCE [LARGE SCALE GENOMIC DNA]</scope>
    <source>
        <strain evidence="2 3">JCM 13498</strain>
    </source>
</reference>
<proteinExistence type="predicted"/>
<feature type="signal peptide" evidence="1">
    <location>
        <begin position="1"/>
        <end position="18"/>
    </location>
</feature>
<accession>A0A5M4B517</accession>
<dbReference type="RefSeq" id="WP_027586092.1">
    <property type="nucleotide sequence ID" value="NZ_BLAX01000001.1"/>
</dbReference>
<feature type="chain" id="PRO_5024302742" description="DUF3575 domain-containing protein" evidence="1">
    <location>
        <begin position="19"/>
        <end position="183"/>
    </location>
</feature>
<evidence type="ECO:0000313" key="3">
    <source>
        <dbReference type="Proteomes" id="UP000391834"/>
    </source>
</evidence>
<dbReference type="OrthoDB" id="883248at2"/>
<organism evidence="2 3">
    <name type="scientific">Prolixibacter bellariivorans</name>
    <dbReference type="NCBI Taxonomy" id="314319"/>
    <lineage>
        <taxon>Bacteria</taxon>
        <taxon>Pseudomonadati</taxon>
        <taxon>Bacteroidota</taxon>
        <taxon>Bacteroidia</taxon>
        <taxon>Marinilabiliales</taxon>
        <taxon>Prolixibacteraceae</taxon>
        <taxon>Prolixibacter</taxon>
    </lineage>
</organism>
<keyword evidence="1" id="KW-0732">Signal</keyword>
<name>A0A5M4B517_9BACT</name>
<gene>
    <name evidence="2" type="ORF">PbJCM13498_41150</name>
</gene>
<evidence type="ECO:0000313" key="2">
    <source>
        <dbReference type="EMBL" id="GET35252.1"/>
    </source>
</evidence>
<dbReference type="AlphaFoldDB" id="A0A5M4B517"/>
<comment type="caution">
    <text evidence="2">The sequence shown here is derived from an EMBL/GenBank/DDBJ whole genome shotgun (WGS) entry which is preliminary data.</text>
</comment>
<evidence type="ECO:0008006" key="4">
    <source>
        <dbReference type="Google" id="ProtNLM"/>
    </source>
</evidence>
<protein>
    <recommendedName>
        <fullName evidence="4">DUF3575 domain-containing protein</fullName>
    </recommendedName>
</protein>
<dbReference type="Proteomes" id="UP000391834">
    <property type="component" value="Unassembled WGS sequence"/>
</dbReference>